<proteinExistence type="inferred from homology"/>
<keyword evidence="7" id="KW-0472">Membrane</keyword>
<evidence type="ECO:0000256" key="2">
    <source>
        <dbReference type="ARBA" id="ARBA00005581"/>
    </source>
</evidence>
<feature type="transmembrane region" description="Helical" evidence="7">
    <location>
        <begin position="6"/>
        <end position="27"/>
    </location>
</feature>
<keyword evidence="7" id="KW-1133">Transmembrane helix</keyword>
<dbReference type="GO" id="GO:0060320">
    <property type="term" value="P:rejection of self pollen"/>
    <property type="evidence" value="ECO:0007669"/>
    <property type="project" value="UniProtKB-KW"/>
</dbReference>
<keyword evidence="9" id="KW-1185">Reference proteome</keyword>
<evidence type="ECO:0000256" key="1">
    <source>
        <dbReference type="ARBA" id="ARBA00004613"/>
    </source>
</evidence>
<evidence type="ECO:0000313" key="9">
    <source>
        <dbReference type="Proteomes" id="UP001567538"/>
    </source>
</evidence>
<dbReference type="AlphaFoldDB" id="A0ABD1HMA1"/>
<dbReference type="InterPro" id="IPR010264">
    <property type="entry name" value="Self-incomp_S1"/>
</dbReference>
<dbReference type="PANTHER" id="PTHR31232">
    <property type="match status" value="1"/>
</dbReference>
<gene>
    <name evidence="8" type="ORF">AAHA92_08131</name>
</gene>
<evidence type="ECO:0000313" key="8">
    <source>
        <dbReference type="EMBL" id="KAL1557571.1"/>
    </source>
</evidence>
<organism evidence="8 9">
    <name type="scientific">Salvia divinorum</name>
    <name type="common">Maria pastora</name>
    <name type="synonym">Diviner's sage</name>
    <dbReference type="NCBI Taxonomy" id="28513"/>
    <lineage>
        <taxon>Eukaryota</taxon>
        <taxon>Viridiplantae</taxon>
        <taxon>Streptophyta</taxon>
        <taxon>Embryophyta</taxon>
        <taxon>Tracheophyta</taxon>
        <taxon>Spermatophyta</taxon>
        <taxon>Magnoliopsida</taxon>
        <taxon>eudicotyledons</taxon>
        <taxon>Gunneridae</taxon>
        <taxon>Pentapetalae</taxon>
        <taxon>asterids</taxon>
        <taxon>lamiids</taxon>
        <taxon>Lamiales</taxon>
        <taxon>Lamiaceae</taxon>
        <taxon>Nepetoideae</taxon>
        <taxon>Mentheae</taxon>
        <taxon>Salviinae</taxon>
        <taxon>Salvia</taxon>
        <taxon>Salvia subgen. Calosphace</taxon>
    </lineage>
</organism>
<evidence type="ECO:0000256" key="7">
    <source>
        <dbReference type="SAM" id="Phobius"/>
    </source>
</evidence>
<protein>
    <recommendedName>
        <fullName evidence="6">S-protein homolog</fullName>
    </recommendedName>
</protein>
<dbReference type="GO" id="GO:0005576">
    <property type="term" value="C:extracellular region"/>
    <property type="evidence" value="ECO:0007669"/>
    <property type="project" value="UniProtKB-SubCell"/>
</dbReference>
<dbReference type="Proteomes" id="UP001567538">
    <property type="component" value="Unassembled WGS sequence"/>
</dbReference>
<dbReference type="Pfam" id="PF05938">
    <property type="entry name" value="Self-incomp_S1"/>
    <property type="match status" value="1"/>
</dbReference>
<comment type="caution">
    <text evidence="8">The sequence shown here is derived from an EMBL/GenBank/DDBJ whole genome shotgun (WGS) entry which is preliminary data.</text>
</comment>
<keyword evidence="3 6" id="KW-0713">Self-incompatibility</keyword>
<sequence length="135" mass="15776">MLKIYLVVFVIANILQPFVVHGCFLGVKRRHVHVLNLLPNNSPPLTVHCNSRDDDFGFHNITKGEDYQWSFCPNVLGSTQFFCRFWWAPKQFSLYVYKDDQSPLRRSLNVWAAKSDGIYFANDRSDSALRLYVSW</sequence>
<dbReference type="EMBL" id="JBEAFC010000004">
    <property type="protein sequence ID" value="KAL1557571.1"/>
    <property type="molecule type" value="Genomic_DNA"/>
</dbReference>
<keyword evidence="4 6" id="KW-0964">Secreted</keyword>
<name>A0ABD1HMA1_SALDI</name>
<evidence type="ECO:0000256" key="6">
    <source>
        <dbReference type="RuleBase" id="RU367044"/>
    </source>
</evidence>
<evidence type="ECO:0000256" key="3">
    <source>
        <dbReference type="ARBA" id="ARBA00022471"/>
    </source>
</evidence>
<comment type="subcellular location">
    <subcellularLocation>
        <location evidence="1 6">Secreted</location>
    </subcellularLocation>
</comment>
<accession>A0ABD1HMA1</accession>
<comment type="similarity">
    <text evidence="2 6">Belongs to the plant self-incompatibility (S1) protein family.</text>
</comment>
<keyword evidence="7" id="KW-0812">Transmembrane</keyword>
<reference evidence="8 9" key="1">
    <citation type="submission" date="2024-06" db="EMBL/GenBank/DDBJ databases">
        <title>A chromosome level genome sequence of Diviner's sage (Salvia divinorum).</title>
        <authorList>
            <person name="Ford S.A."/>
            <person name="Ro D.-K."/>
            <person name="Ness R.W."/>
            <person name="Phillips M.A."/>
        </authorList>
    </citation>
    <scope>NUCLEOTIDE SEQUENCE [LARGE SCALE GENOMIC DNA]</scope>
    <source>
        <strain evidence="8">SAF-2024a</strain>
        <tissue evidence="8">Leaf</tissue>
    </source>
</reference>
<evidence type="ECO:0000256" key="5">
    <source>
        <dbReference type="ARBA" id="ARBA00022729"/>
    </source>
</evidence>
<keyword evidence="5" id="KW-0732">Signal</keyword>
<dbReference type="PANTHER" id="PTHR31232:SF164">
    <property type="entry name" value="S-PROTEIN HOMOLOG"/>
    <property type="match status" value="1"/>
</dbReference>
<evidence type="ECO:0000256" key="4">
    <source>
        <dbReference type="ARBA" id="ARBA00022525"/>
    </source>
</evidence>